<dbReference type="Gene3D" id="3.30.1460.10">
    <property type="match status" value="1"/>
</dbReference>
<proteinExistence type="predicted"/>
<evidence type="ECO:0000313" key="2">
    <source>
        <dbReference type="Proteomes" id="UP001168552"/>
    </source>
</evidence>
<gene>
    <name evidence="1" type="ORF">QWY31_02585</name>
</gene>
<dbReference type="EMBL" id="JAUHJS010000001">
    <property type="protein sequence ID" value="MDN4164369.1"/>
    <property type="molecule type" value="Genomic_DNA"/>
</dbReference>
<dbReference type="RefSeq" id="WP_320002895.1">
    <property type="nucleotide sequence ID" value="NZ_JAUHJS010000001.1"/>
</dbReference>
<accession>A0ABT8F246</accession>
<sequence length="132" mass="15243">MNFNEFMQSFANDIGGQFSEYDKNKSVIVIPLDRGRFQAVLGIMKFSDRYMKTGIEFSSKVCPYHDKLNIKDLLEENSRFCHAKFVLDDDFIKVEASAFMDNVTESLLKEMVLEVGQTADEWELKLTGKDIH</sequence>
<keyword evidence="2" id="KW-1185">Reference proteome</keyword>
<organism evidence="1 2">
    <name type="scientific">Shiella aurantiaca</name>
    <dbReference type="NCBI Taxonomy" id="3058365"/>
    <lineage>
        <taxon>Bacteria</taxon>
        <taxon>Pseudomonadati</taxon>
        <taxon>Bacteroidota</taxon>
        <taxon>Cytophagia</taxon>
        <taxon>Cytophagales</taxon>
        <taxon>Shiellaceae</taxon>
        <taxon>Shiella</taxon>
    </lineage>
</organism>
<dbReference type="Proteomes" id="UP001168552">
    <property type="component" value="Unassembled WGS sequence"/>
</dbReference>
<comment type="caution">
    <text evidence="1">The sequence shown here is derived from an EMBL/GenBank/DDBJ whole genome shotgun (WGS) entry which is preliminary data.</text>
</comment>
<evidence type="ECO:0008006" key="3">
    <source>
        <dbReference type="Google" id="ProtNLM"/>
    </source>
</evidence>
<evidence type="ECO:0000313" key="1">
    <source>
        <dbReference type="EMBL" id="MDN4164369.1"/>
    </source>
</evidence>
<name>A0ABT8F246_9BACT</name>
<reference evidence="1" key="1">
    <citation type="submission" date="2023-06" db="EMBL/GenBank/DDBJ databases">
        <title>Cytophagales bacterium Strain LB-30, isolated from soil.</title>
        <authorList>
            <person name="Liu B."/>
        </authorList>
    </citation>
    <scope>NUCLEOTIDE SEQUENCE</scope>
    <source>
        <strain evidence="1">LB-30</strain>
    </source>
</reference>
<protein>
    <recommendedName>
        <fullName evidence="3">YbjN domain-containing protein</fullName>
    </recommendedName>
</protein>